<gene>
    <name evidence="2" type="ORF">SO802_034466</name>
</gene>
<dbReference type="AlphaFoldDB" id="A0AAW2BI41"/>
<name>A0AAW2BI41_9ROSI</name>
<evidence type="ECO:0000259" key="1">
    <source>
        <dbReference type="Pfam" id="PF13456"/>
    </source>
</evidence>
<evidence type="ECO:0000313" key="3">
    <source>
        <dbReference type="Proteomes" id="UP001459277"/>
    </source>
</evidence>
<dbReference type="InterPro" id="IPR052929">
    <property type="entry name" value="RNase_H-like_EbsB-rel"/>
</dbReference>
<evidence type="ECO:0000313" key="2">
    <source>
        <dbReference type="EMBL" id="KAK9984941.1"/>
    </source>
</evidence>
<dbReference type="InterPro" id="IPR044730">
    <property type="entry name" value="RNase_H-like_dom_plant"/>
</dbReference>
<sequence>MVDLRNNVIGMTNDDGIWCENIIAKGSPNDLELFFAVAWSIWWNRNQAIHEDSGSPPFQAWDMASKIMAEFKAACSYPILPQAPPLSIWKAPPLGFFKVNTDVAASNDERNSCIGVVIRGCKGEILATSSKVLPVSFTAEISEAIAVLEGVLLAAKMEVTHVIFESDALSIIQAINDGVFVGELGHIIQNIWEASFVFSWCSFCHLKREGNRVAHELARVARITDVSQVWERTFPSPVEHIVIEELCL</sequence>
<dbReference type="GO" id="GO:0003676">
    <property type="term" value="F:nucleic acid binding"/>
    <property type="evidence" value="ECO:0007669"/>
    <property type="project" value="InterPro"/>
</dbReference>
<dbReference type="PANTHER" id="PTHR47074">
    <property type="entry name" value="BNAC02G40300D PROTEIN"/>
    <property type="match status" value="1"/>
</dbReference>
<dbReference type="SUPFAM" id="SSF53098">
    <property type="entry name" value="Ribonuclease H-like"/>
    <property type="match status" value="1"/>
</dbReference>
<dbReference type="Proteomes" id="UP001459277">
    <property type="component" value="Unassembled WGS sequence"/>
</dbReference>
<organism evidence="2 3">
    <name type="scientific">Lithocarpus litseifolius</name>
    <dbReference type="NCBI Taxonomy" id="425828"/>
    <lineage>
        <taxon>Eukaryota</taxon>
        <taxon>Viridiplantae</taxon>
        <taxon>Streptophyta</taxon>
        <taxon>Embryophyta</taxon>
        <taxon>Tracheophyta</taxon>
        <taxon>Spermatophyta</taxon>
        <taxon>Magnoliopsida</taxon>
        <taxon>eudicotyledons</taxon>
        <taxon>Gunneridae</taxon>
        <taxon>Pentapetalae</taxon>
        <taxon>rosids</taxon>
        <taxon>fabids</taxon>
        <taxon>Fagales</taxon>
        <taxon>Fagaceae</taxon>
        <taxon>Lithocarpus</taxon>
    </lineage>
</organism>
<dbReference type="Pfam" id="PF13456">
    <property type="entry name" value="RVT_3"/>
    <property type="match status" value="1"/>
</dbReference>
<dbReference type="InterPro" id="IPR036397">
    <property type="entry name" value="RNaseH_sf"/>
</dbReference>
<comment type="caution">
    <text evidence="2">The sequence shown here is derived from an EMBL/GenBank/DDBJ whole genome shotgun (WGS) entry which is preliminary data.</text>
</comment>
<dbReference type="InterPro" id="IPR002156">
    <property type="entry name" value="RNaseH_domain"/>
</dbReference>
<accession>A0AAW2BI41</accession>
<dbReference type="InterPro" id="IPR012337">
    <property type="entry name" value="RNaseH-like_sf"/>
</dbReference>
<reference evidence="2 3" key="1">
    <citation type="submission" date="2024-01" db="EMBL/GenBank/DDBJ databases">
        <title>A telomere-to-telomere, gap-free genome of sweet tea (Lithocarpus litseifolius).</title>
        <authorList>
            <person name="Zhou J."/>
        </authorList>
    </citation>
    <scope>NUCLEOTIDE SEQUENCE [LARGE SCALE GENOMIC DNA]</scope>
    <source>
        <strain evidence="2">Zhou-2022a</strain>
        <tissue evidence="2">Leaf</tissue>
    </source>
</reference>
<dbReference type="GO" id="GO:0004523">
    <property type="term" value="F:RNA-DNA hybrid ribonuclease activity"/>
    <property type="evidence" value="ECO:0007669"/>
    <property type="project" value="InterPro"/>
</dbReference>
<keyword evidence="3" id="KW-1185">Reference proteome</keyword>
<dbReference type="CDD" id="cd06222">
    <property type="entry name" value="RNase_H_like"/>
    <property type="match status" value="1"/>
</dbReference>
<feature type="domain" description="RNase H type-1" evidence="1">
    <location>
        <begin position="100"/>
        <end position="220"/>
    </location>
</feature>
<dbReference type="Gene3D" id="3.30.420.10">
    <property type="entry name" value="Ribonuclease H-like superfamily/Ribonuclease H"/>
    <property type="match status" value="1"/>
</dbReference>
<dbReference type="EMBL" id="JAZDWU010000012">
    <property type="protein sequence ID" value="KAK9984941.1"/>
    <property type="molecule type" value="Genomic_DNA"/>
</dbReference>
<proteinExistence type="predicted"/>
<dbReference type="PANTHER" id="PTHR47074:SF21">
    <property type="entry name" value="RNASE H TYPE-1 DOMAIN-CONTAINING PROTEIN"/>
    <property type="match status" value="1"/>
</dbReference>
<protein>
    <recommendedName>
        <fullName evidence="1">RNase H type-1 domain-containing protein</fullName>
    </recommendedName>
</protein>